<proteinExistence type="predicted"/>
<feature type="non-terminal residue" evidence="1">
    <location>
        <position position="1"/>
    </location>
</feature>
<sequence>VPLKTQHKATYERNQTPNEDTVLATENCVNWINGIQTDFQYCLLVTNSVIL</sequence>
<organism evidence="1">
    <name type="scientific">marine metagenome</name>
    <dbReference type="NCBI Taxonomy" id="408172"/>
    <lineage>
        <taxon>unclassified sequences</taxon>
        <taxon>metagenomes</taxon>
        <taxon>ecological metagenomes</taxon>
    </lineage>
</organism>
<name>A0A382FQ07_9ZZZZ</name>
<dbReference type="EMBL" id="UINC01051223">
    <property type="protein sequence ID" value="SVB65110.1"/>
    <property type="molecule type" value="Genomic_DNA"/>
</dbReference>
<reference evidence="1" key="1">
    <citation type="submission" date="2018-05" db="EMBL/GenBank/DDBJ databases">
        <authorList>
            <person name="Lanie J.A."/>
            <person name="Ng W.-L."/>
            <person name="Kazmierczak K.M."/>
            <person name="Andrzejewski T.M."/>
            <person name="Davidsen T.M."/>
            <person name="Wayne K.J."/>
            <person name="Tettelin H."/>
            <person name="Glass J.I."/>
            <person name="Rusch D."/>
            <person name="Podicherti R."/>
            <person name="Tsui H.-C.T."/>
            <person name="Winkler M.E."/>
        </authorList>
    </citation>
    <scope>NUCLEOTIDE SEQUENCE</scope>
</reference>
<protein>
    <submittedName>
        <fullName evidence="1">Uncharacterized protein</fullName>
    </submittedName>
</protein>
<evidence type="ECO:0000313" key="1">
    <source>
        <dbReference type="EMBL" id="SVB65110.1"/>
    </source>
</evidence>
<accession>A0A382FQ07</accession>
<gene>
    <name evidence="1" type="ORF">METZ01_LOCUS217964</name>
</gene>
<dbReference type="AlphaFoldDB" id="A0A382FQ07"/>